<evidence type="ECO:0000256" key="10">
    <source>
        <dbReference type="ARBA" id="ARBA00022840"/>
    </source>
</evidence>
<dbReference type="GO" id="GO:0005524">
    <property type="term" value="F:ATP binding"/>
    <property type="evidence" value="ECO:0007669"/>
    <property type="project" value="UniProtKB-KW"/>
</dbReference>
<evidence type="ECO:0000256" key="8">
    <source>
        <dbReference type="ARBA" id="ARBA00022741"/>
    </source>
</evidence>
<dbReference type="Pfam" id="PF00224">
    <property type="entry name" value="PK"/>
    <property type="match status" value="1"/>
</dbReference>
<dbReference type="GO" id="GO:0000287">
    <property type="term" value="F:magnesium ion binding"/>
    <property type="evidence" value="ECO:0007669"/>
    <property type="project" value="InterPro"/>
</dbReference>
<sequence length="591" mass="65263">MLSSNLSIGSQSFHGVSSVSRFGEVSPYHQNPPLSVYPRSLLEHVVSLDIDHQPACVRNTGIICTIGPACRTVEMLQNMITSGMNIARLNFSHGSHEYHAETIKLIREAASTLKPFPRPIGIALDTKGPEIRTGLINGSGTAEVSLEVGHKIRVTTDSAYMEKCNESILYVDYRNIVHVLSKGSKIFVDDGLLSLVVLDKGPDYLECEVENGGKLGSRKGVNLPGAHVDLPAVSEKDKQDLRFAVEHNVDMVFASFIRNADAVHQIRQLLGDNGAYIKIIAKIENHEGVQRFNEILDVVDGIMVARGDLGIEIPAEKVFIAQKMMIGRCNQVGKPVICATQMLESMTTKPRPTRAESSDVANAVLDGADCVMLSGETAKGLYPLETVQTMHRICIQAEAAMFHGQLFEDLKSSLYGPTEMAHTTAIAAVEAASRCNAAAIIVITTSGRSCQLISRHRPRCPILTVTRHEVIARQIHLYRGVHPIYYGGKLYINNQKHFIIIIKYSTKFIVCNVMYFTESRAGEWYEDMDRRIRYALDYGKKRSFFSPGCFVIIVTGWKAGSGSTNTLRVVKLEDAETKPIVMVPSITHFDD</sequence>
<dbReference type="Proteomes" id="UP000050792">
    <property type="component" value="Unassembled WGS sequence"/>
</dbReference>
<keyword evidence="17" id="KW-1185">Reference proteome</keyword>
<evidence type="ECO:0000256" key="9">
    <source>
        <dbReference type="ARBA" id="ARBA00022777"/>
    </source>
</evidence>
<dbReference type="SUPFAM" id="SSF51621">
    <property type="entry name" value="Phosphoenolpyruvate/pyruvate domain"/>
    <property type="match status" value="1"/>
</dbReference>
<proteinExistence type="inferred from homology"/>
<dbReference type="Gene3D" id="3.20.20.60">
    <property type="entry name" value="Phosphoenolpyruvate-binding domains"/>
    <property type="match status" value="1"/>
</dbReference>
<evidence type="ECO:0000256" key="6">
    <source>
        <dbReference type="ARBA" id="ARBA00022679"/>
    </source>
</evidence>
<keyword evidence="11 14" id="KW-0460">Magnesium</keyword>
<dbReference type="InterPro" id="IPR015795">
    <property type="entry name" value="Pyrv_Knase_C"/>
</dbReference>
<dbReference type="InterPro" id="IPR015813">
    <property type="entry name" value="Pyrv/PenolPyrv_kinase-like_dom"/>
</dbReference>
<dbReference type="PRINTS" id="PR01050">
    <property type="entry name" value="PYRUVTKNASE"/>
</dbReference>
<dbReference type="InterPro" id="IPR040442">
    <property type="entry name" value="Pyrv_kinase-like_dom_sf"/>
</dbReference>
<keyword evidence="6 14" id="KW-0808">Transferase</keyword>
<keyword evidence="8" id="KW-0547">Nucleotide-binding</keyword>
<accession>A0AA85EVG8</accession>
<dbReference type="CDD" id="cd00288">
    <property type="entry name" value="Pyruvate_Kinase"/>
    <property type="match status" value="1"/>
</dbReference>
<evidence type="ECO:0000256" key="7">
    <source>
        <dbReference type="ARBA" id="ARBA00022723"/>
    </source>
</evidence>
<comment type="cofactor">
    <cofactor evidence="1">
        <name>Mg(2+)</name>
        <dbReference type="ChEBI" id="CHEBI:18420"/>
    </cofactor>
</comment>
<keyword evidence="7" id="KW-0479">Metal-binding</keyword>
<evidence type="ECO:0000256" key="5">
    <source>
        <dbReference type="ARBA" id="ARBA00012142"/>
    </source>
</evidence>
<evidence type="ECO:0000256" key="13">
    <source>
        <dbReference type="ARBA" id="ARBA00023317"/>
    </source>
</evidence>
<dbReference type="GO" id="GO:0016301">
    <property type="term" value="F:kinase activity"/>
    <property type="evidence" value="ECO:0007669"/>
    <property type="project" value="UniProtKB-KW"/>
</dbReference>
<dbReference type="AlphaFoldDB" id="A0AA85EVG8"/>
<evidence type="ECO:0000256" key="14">
    <source>
        <dbReference type="RuleBase" id="RU000504"/>
    </source>
</evidence>
<evidence type="ECO:0000256" key="1">
    <source>
        <dbReference type="ARBA" id="ARBA00001946"/>
    </source>
</evidence>
<evidence type="ECO:0000256" key="11">
    <source>
        <dbReference type="ARBA" id="ARBA00022842"/>
    </source>
</evidence>
<dbReference type="SUPFAM" id="SSF52935">
    <property type="entry name" value="PK C-terminal domain-like"/>
    <property type="match status" value="2"/>
</dbReference>
<evidence type="ECO:0000256" key="3">
    <source>
        <dbReference type="ARBA" id="ARBA00004997"/>
    </source>
</evidence>
<dbReference type="SUPFAM" id="SSF50800">
    <property type="entry name" value="PK beta-barrel domain-like"/>
    <property type="match status" value="1"/>
</dbReference>
<dbReference type="Pfam" id="PF02887">
    <property type="entry name" value="PK_C"/>
    <property type="match status" value="1"/>
</dbReference>
<reference evidence="17" key="1">
    <citation type="submission" date="2022-06" db="EMBL/GenBank/DDBJ databases">
        <authorList>
            <person name="Berger JAMES D."/>
            <person name="Berger JAMES D."/>
        </authorList>
    </citation>
    <scope>NUCLEOTIDE SEQUENCE [LARGE SCALE GENOMIC DNA]</scope>
</reference>
<comment type="similarity">
    <text evidence="4 14">Belongs to the pyruvate kinase family.</text>
</comment>
<evidence type="ECO:0000313" key="17">
    <source>
        <dbReference type="Proteomes" id="UP000050792"/>
    </source>
</evidence>
<dbReference type="Gene3D" id="3.40.1380.20">
    <property type="entry name" value="Pyruvate kinase, C-terminal domain"/>
    <property type="match status" value="1"/>
</dbReference>
<dbReference type="InterPro" id="IPR001697">
    <property type="entry name" value="Pyr_Knase"/>
</dbReference>
<keyword evidence="9 14" id="KW-0418">Kinase</keyword>
<protein>
    <recommendedName>
        <fullName evidence="5 14">Pyruvate kinase</fullName>
        <ecNumber evidence="5 14">2.7.1.40</ecNumber>
    </recommendedName>
</protein>
<dbReference type="FunFam" id="3.20.20.60:FF:000025">
    <property type="entry name" value="Pyruvate kinase"/>
    <property type="match status" value="1"/>
</dbReference>
<comment type="pathway">
    <text evidence="3 14">Carbohydrate degradation; glycolysis; pyruvate from D-glyceraldehyde 3-phosphate: step 5/5.</text>
</comment>
<dbReference type="EC" id="2.7.1.40" evidence="5 14"/>
<dbReference type="NCBIfam" id="NF004491">
    <property type="entry name" value="PRK05826.1"/>
    <property type="match status" value="1"/>
</dbReference>
<evidence type="ECO:0000313" key="18">
    <source>
        <dbReference type="WBParaSite" id="SRDH1_26160.2"/>
    </source>
</evidence>
<feature type="domain" description="Pyruvate kinase C-terminal" evidence="16">
    <location>
        <begin position="423"/>
        <end position="488"/>
    </location>
</feature>
<dbReference type="Gene3D" id="2.40.33.10">
    <property type="entry name" value="PK beta-barrel domain-like"/>
    <property type="match status" value="1"/>
</dbReference>
<organism evidence="17 18">
    <name type="scientific">Schistosoma rodhaini</name>
    <dbReference type="NCBI Taxonomy" id="6188"/>
    <lineage>
        <taxon>Eukaryota</taxon>
        <taxon>Metazoa</taxon>
        <taxon>Spiralia</taxon>
        <taxon>Lophotrochozoa</taxon>
        <taxon>Platyhelminthes</taxon>
        <taxon>Trematoda</taxon>
        <taxon>Digenea</taxon>
        <taxon>Strigeidida</taxon>
        <taxon>Schistosomatoidea</taxon>
        <taxon>Schistosomatidae</taxon>
        <taxon>Schistosoma</taxon>
    </lineage>
</organism>
<evidence type="ECO:0000256" key="4">
    <source>
        <dbReference type="ARBA" id="ARBA00008663"/>
    </source>
</evidence>
<dbReference type="InterPro" id="IPR036918">
    <property type="entry name" value="Pyrv_Knase_C_sf"/>
</dbReference>
<dbReference type="InterPro" id="IPR018209">
    <property type="entry name" value="Pyrv_Knase_AS"/>
</dbReference>
<evidence type="ECO:0000259" key="16">
    <source>
        <dbReference type="Pfam" id="PF02887"/>
    </source>
</evidence>
<dbReference type="NCBIfam" id="NF004978">
    <property type="entry name" value="PRK06354.1"/>
    <property type="match status" value="1"/>
</dbReference>
<name>A0AA85EVG8_9TREM</name>
<dbReference type="FunFam" id="2.40.33.10:FF:000023">
    <property type="entry name" value="Pyruvate kinase PKM"/>
    <property type="match status" value="1"/>
</dbReference>
<dbReference type="NCBIfam" id="TIGR01064">
    <property type="entry name" value="pyruv_kin"/>
    <property type="match status" value="1"/>
</dbReference>
<dbReference type="PROSITE" id="PS00110">
    <property type="entry name" value="PYRUVATE_KINASE"/>
    <property type="match status" value="1"/>
</dbReference>
<dbReference type="InterPro" id="IPR015806">
    <property type="entry name" value="Pyrv_Knase_insert_dom_sf"/>
</dbReference>
<comment type="catalytic activity">
    <reaction evidence="14">
        <text>pyruvate + ATP = phosphoenolpyruvate + ADP + H(+)</text>
        <dbReference type="Rhea" id="RHEA:18157"/>
        <dbReference type="ChEBI" id="CHEBI:15361"/>
        <dbReference type="ChEBI" id="CHEBI:15378"/>
        <dbReference type="ChEBI" id="CHEBI:30616"/>
        <dbReference type="ChEBI" id="CHEBI:58702"/>
        <dbReference type="ChEBI" id="CHEBI:456216"/>
        <dbReference type="EC" id="2.7.1.40"/>
    </reaction>
</comment>
<dbReference type="InterPro" id="IPR011037">
    <property type="entry name" value="Pyrv_Knase-like_insert_dom_sf"/>
</dbReference>
<keyword evidence="13" id="KW-0670">Pyruvate</keyword>
<dbReference type="WBParaSite" id="SRDH1_26160.2">
    <property type="protein sequence ID" value="SRDH1_26160.2"/>
    <property type="gene ID" value="SRDH1_26160"/>
</dbReference>
<keyword evidence="12 14" id="KW-0324">Glycolysis</keyword>
<dbReference type="PANTHER" id="PTHR11817">
    <property type="entry name" value="PYRUVATE KINASE"/>
    <property type="match status" value="1"/>
</dbReference>
<dbReference type="InterPro" id="IPR015793">
    <property type="entry name" value="Pyrv_Knase_brl"/>
</dbReference>
<comment type="cofactor">
    <cofactor evidence="2">
        <name>K(+)</name>
        <dbReference type="ChEBI" id="CHEBI:29103"/>
    </cofactor>
</comment>
<feature type="domain" description="Pyruvate kinase barrel" evidence="15">
    <location>
        <begin position="58"/>
        <end position="387"/>
    </location>
</feature>
<dbReference type="GO" id="GO:0030955">
    <property type="term" value="F:potassium ion binding"/>
    <property type="evidence" value="ECO:0007669"/>
    <property type="project" value="InterPro"/>
</dbReference>
<dbReference type="GO" id="GO:0004743">
    <property type="term" value="F:pyruvate kinase activity"/>
    <property type="evidence" value="ECO:0007669"/>
    <property type="project" value="UniProtKB-EC"/>
</dbReference>
<evidence type="ECO:0000259" key="15">
    <source>
        <dbReference type="Pfam" id="PF00224"/>
    </source>
</evidence>
<evidence type="ECO:0000256" key="12">
    <source>
        <dbReference type="ARBA" id="ARBA00023152"/>
    </source>
</evidence>
<evidence type="ECO:0000256" key="2">
    <source>
        <dbReference type="ARBA" id="ARBA00001958"/>
    </source>
</evidence>
<reference evidence="18" key="2">
    <citation type="submission" date="2023-11" db="UniProtKB">
        <authorList>
            <consortium name="WormBaseParasite"/>
        </authorList>
    </citation>
    <scope>IDENTIFICATION</scope>
</reference>
<keyword evidence="10" id="KW-0067">ATP-binding</keyword>